<dbReference type="GO" id="GO:0003723">
    <property type="term" value="F:RNA binding"/>
    <property type="evidence" value="ECO:0007669"/>
    <property type="project" value="TreeGrafter"/>
</dbReference>
<dbReference type="NCBIfam" id="NF001099">
    <property type="entry name" value="PRK00132.1"/>
    <property type="match status" value="1"/>
</dbReference>
<proteinExistence type="inferred from homology"/>
<dbReference type="InterPro" id="IPR000754">
    <property type="entry name" value="Ribosomal_uS9"/>
</dbReference>
<evidence type="ECO:0000256" key="6">
    <source>
        <dbReference type="RuleBase" id="RU003815"/>
    </source>
</evidence>
<keyword evidence="3 6" id="KW-0687">Ribonucleoprotein</keyword>
<dbReference type="Proteomes" id="UP000838763">
    <property type="component" value="Unassembled WGS sequence"/>
</dbReference>
<dbReference type="GO" id="GO:0003735">
    <property type="term" value="F:structural constituent of ribosome"/>
    <property type="evidence" value="ECO:0007669"/>
    <property type="project" value="InterPro"/>
</dbReference>
<evidence type="ECO:0000256" key="4">
    <source>
        <dbReference type="ARBA" id="ARBA00039318"/>
    </source>
</evidence>
<keyword evidence="2 6" id="KW-0689">Ribosomal protein</keyword>
<comment type="caution">
    <text evidence="7">The sequence shown here is derived from an EMBL/GenBank/DDBJ whole genome shotgun (WGS) entry which is preliminary data.</text>
</comment>
<evidence type="ECO:0000256" key="5">
    <source>
        <dbReference type="ARBA" id="ARBA00042623"/>
    </source>
</evidence>
<evidence type="ECO:0000256" key="3">
    <source>
        <dbReference type="ARBA" id="ARBA00023274"/>
    </source>
</evidence>
<sequence>MNVFSASTRHLRCVRHISRPQWGRVTVARPFTRGLQTDNGILDEKTTKQLEESGALDIASIVAAPELQLSKIRYARTVPVSPSYFSRTPRFNDELVKVQNLLTTFMDLPTVPSQQARRVAWKSLDDYRAFTGEQVKASHFGRALKIAKRLNTIDPALAPKQVKEAIEFWVKDIDPFGNKPKPIPIDRFGRALGVGKRKEAVARAWVVEGTGEVLINGKPLTEAFGRVHDRESAIWALHATQRMDKYNVWALVEGGGPTGQAEAMTLAVAKALMAHEPDLKAALRRAGCVTRDPREVERKKAGFVKARKRPAWVKR</sequence>
<evidence type="ECO:0000313" key="8">
    <source>
        <dbReference type="Proteomes" id="UP000838763"/>
    </source>
</evidence>
<dbReference type="PANTHER" id="PTHR21569:SF1">
    <property type="entry name" value="SMALL RIBOSOMAL SUBUNIT PROTEIN US9M"/>
    <property type="match status" value="1"/>
</dbReference>
<dbReference type="EMBL" id="CALLCH030000001">
    <property type="protein sequence ID" value="CAI4210350.1"/>
    <property type="molecule type" value="Genomic_DNA"/>
</dbReference>
<dbReference type="PROSITE" id="PS00360">
    <property type="entry name" value="RIBOSOMAL_S9"/>
    <property type="match status" value="1"/>
</dbReference>
<evidence type="ECO:0000256" key="1">
    <source>
        <dbReference type="ARBA" id="ARBA00005251"/>
    </source>
</evidence>
<dbReference type="Pfam" id="PF00380">
    <property type="entry name" value="Ribosomal_S9"/>
    <property type="match status" value="1"/>
</dbReference>
<evidence type="ECO:0000256" key="2">
    <source>
        <dbReference type="ARBA" id="ARBA00022980"/>
    </source>
</evidence>
<evidence type="ECO:0000313" key="7">
    <source>
        <dbReference type="EMBL" id="CAI4210350.1"/>
    </source>
</evidence>
<keyword evidence="8" id="KW-1185">Reference proteome</keyword>
<protein>
    <recommendedName>
        <fullName evidence="4">Small ribosomal subunit protein uS9m</fullName>
    </recommendedName>
    <alternativeName>
        <fullName evidence="5">37S ribosomal protein S9, mitochondrial</fullName>
    </alternativeName>
</protein>
<dbReference type="Gene3D" id="3.30.230.10">
    <property type="match status" value="1"/>
</dbReference>
<dbReference type="InterPro" id="IPR020568">
    <property type="entry name" value="Ribosomal_Su5_D2-typ_SF"/>
</dbReference>
<dbReference type="InterPro" id="IPR020574">
    <property type="entry name" value="Ribosomal_uS9_CS"/>
</dbReference>
<comment type="similarity">
    <text evidence="1 6">Belongs to the universal ribosomal protein uS9 family.</text>
</comment>
<dbReference type="OrthoDB" id="10254627at2759"/>
<reference evidence="7" key="1">
    <citation type="submission" date="2022-11" db="EMBL/GenBank/DDBJ databases">
        <authorList>
            <person name="Scott C."/>
            <person name="Bruce N."/>
        </authorList>
    </citation>
    <scope>NUCLEOTIDE SEQUENCE</scope>
</reference>
<dbReference type="FunFam" id="3.30.230.10:FF:000001">
    <property type="entry name" value="30S ribosomal protein S9"/>
    <property type="match status" value="1"/>
</dbReference>
<dbReference type="PANTHER" id="PTHR21569">
    <property type="entry name" value="RIBOSOMAL PROTEIN S9"/>
    <property type="match status" value="1"/>
</dbReference>
<dbReference type="InterPro" id="IPR014721">
    <property type="entry name" value="Ribsml_uS5_D2-typ_fold_subgr"/>
</dbReference>
<organism evidence="7 8">
    <name type="scientific">Parascedosporium putredinis</name>
    <dbReference type="NCBI Taxonomy" id="1442378"/>
    <lineage>
        <taxon>Eukaryota</taxon>
        <taxon>Fungi</taxon>
        <taxon>Dikarya</taxon>
        <taxon>Ascomycota</taxon>
        <taxon>Pezizomycotina</taxon>
        <taxon>Sordariomycetes</taxon>
        <taxon>Hypocreomycetidae</taxon>
        <taxon>Microascales</taxon>
        <taxon>Microascaceae</taxon>
        <taxon>Parascedosporium</taxon>
    </lineage>
</organism>
<dbReference type="AlphaFoldDB" id="A0A9P1M4V4"/>
<dbReference type="SUPFAM" id="SSF54211">
    <property type="entry name" value="Ribosomal protein S5 domain 2-like"/>
    <property type="match status" value="1"/>
</dbReference>
<dbReference type="GO" id="GO:0005763">
    <property type="term" value="C:mitochondrial small ribosomal subunit"/>
    <property type="evidence" value="ECO:0007669"/>
    <property type="project" value="TreeGrafter"/>
</dbReference>
<accession>A0A9P1M4V4</accession>
<name>A0A9P1M4V4_9PEZI</name>
<dbReference type="InterPro" id="IPR023035">
    <property type="entry name" value="Ribosomal_uS9_bac/plastid"/>
</dbReference>
<gene>
    <name evidence="7" type="ORF">PPNO1_LOCUS152</name>
</gene>
<dbReference type="GO" id="GO:0006412">
    <property type="term" value="P:translation"/>
    <property type="evidence" value="ECO:0007669"/>
    <property type="project" value="InterPro"/>
</dbReference>